<organism evidence="2 3">
    <name type="scientific">Ricinus communis</name>
    <name type="common">Castor bean</name>
    <dbReference type="NCBI Taxonomy" id="3988"/>
    <lineage>
        <taxon>Eukaryota</taxon>
        <taxon>Viridiplantae</taxon>
        <taxon>Streptophyta</taxon>
        <taxon>Embryophyta</taxon>
        <taxon>Tracheophyta</taxon>
        <taxon>Spermatophyta</taxon>
        <taxon>Magnoliopsida</taxon>
        <taxon>eudicotyledons</taxon>
        <taxon>Gunneridae</taxon>
        <taxon>Pentapetalae</taxon>
        <taxon>rosids</taxon>
        <taxon>fabids</taxon>
        <taxon>Malpighiales</taxon>
        <taxon>Euphorbiaceae</taxon>
        <taxon>Acalyphoideae</taxon>
        <taxon>Acalypheae</taxon>
        <taxon>Ricinus</taxon>
    </lineage>
</organism>
<name>B9SYD7_RICCO</name>
<accession>B9SYD7</accession>
<proteinExistence type="predicted"/>
<dbReference type="AlphaFoldDB" id="B9SYD7"/>
<protein>
    <submittedName>
        <fullName evidence="2">Uncharacterized protein</fullName>
    </submittedName>
</protein>
<feature type="region of interest" description="Disordered" evidence="1">
    <location>
        <begin position="1"/>
        <end position="31"/>
    </location>
</feature>
<evidence type="ECO:0000313" key="2">
    <source>
        <dbReference type="EMBL" id="EEF31366.1"/>
    </source>
</evidence>
<reference evidence="3" key="1">
    <citation type="journal article" date="2010" name="Nat. Biotechnol.">
        <title>Draft genome sequence of the oilseed species Ricinus communis.</title>
        <authorList>
            <person name="Chan A.P."/>
            <person name="Crabtree J."/>
            <person name="Zhao Q."/>
            <person name="Lorenzi H."/>
            <person name="Orvis J."/>
            <person name="Puiu D."/>
            <person name="Melake-Berhan A."/>
            <person name="Jones K.M."/>
            <person name="Redman J."/>
            <person name="Chen G."/>
            <person name="Cahoon E.B."/>
            <person name="Gedil M."/>
            <person name="Stanke M."/>
            <person name="Haas B.J."/>
            <person name="Wortman J.R."/>
            <person name="Fraser-Liggett C.M."/>
            <person name="Ravel J."/>
            <person name="Rabinowicz P.D."/>
        </authorList>
    </citation>
    <scope>NUCLEOTIDE SEQUENCE [LARGE SCALE GENOMIC DNA]</scope>
    <source>
        <strain evidence="3">cv. Hale</strain>
    </source>
</reference>
<evidence type="ECO:0000313" key="3">
    <source>
        <dbReference type="Proteomes" id="UP000008311"/>
    </source>
</evidence>
<dbReference type="InParanoid" id="B9SYD7"/>
<keyword evidence="3" id="KW-1185">Reference proteome</keyword>
<dbReference type="Proteomes" id="UP000008311">
    <property type="component" value="Unassembled WGS sequence"/>
</dbReference>
<gene>
    <name evidence="2" type="ORF">RCOM_0059230</name>
</gene>
<sequence length="64" mass="7310">MKKANESTSAKNSSKKDLKRPQPSQEAAEAFAKEFTKDLPLEIKKTTKFKKSVTANVTFKWNDY</sequence>
<feature type="compositionally biased region" description="Polar residues" evidence="1">
    <location>
        <begin position="1"/>
        <end position="12"/>
    </location>
</feature>
<dbReference type="EMBL" id="EQ974248">
    <property type="protein sequence ID" value="EEF31366.1"/>
    <property type="molecule type" value="Genomic_DNA"/>
</dbReference>
<evidence type="ECO:0000256" key="1">
    <source>
        <dbReference type="SAM" id="MobiDB-lite"/>
    </source>
</evidence>